<dbReference type="Gene3D" id="1.25.40.10">
    <property type="entry name" value="Tetratricopeptide repeat domain"/>
    <property type="match status" value="1"/>
</dbReference>
<dbReference type="AlphaFoldDB" id="A0AAN9V2D5"/>
<keyword evidence="1" id="KW-0677">Repeat</keyword>
<feature type="repeat" description="TPR" evidence="4">
    <location>
        <begin position="575"/>
        <end position="608"/>
    </location>
</feature>
<dbReference type="Proteomes" id="UP001378592">
    <property type="component" value="Unassembled WGS sequence"/>
</dbReference>
<evidence type="ECO:0000313" key="7">
    <source>
        <dbReference type="Proteomes" id="UP001378592"/>
    </source>
</evidence>
<evidence type="ECO:0000313" key="6">
    <source>
        <dbReference type="EMBL" id="KAK7789165.1"/>
    </source>
</evidence>
<evidence type="ECO:0000256" key="4">
    <source>
        <dbReference type="PROSITE-ProRule" id="PRU00339"/>
    </source>
</evidence>
<dbReference type="PANTHER" id="PTHR16193">
    <property type="entry name" value="TETRATRICOPEPTIDE REPEAT PROTEIN 27"/>
    <property type="match status" value="1"/>
</dbReference>
<dbReference type="PROSITE" id="PS50005">
    <property type="entry name" value="TPR"/>
    <property type="match status" value="2"/>
</dbReference>
<dbReference type="InterPro" id="IPR011990">
    <property type="entry name" value="TPR-like_helical_dom_sf"/>
</dbReference>
<dbReference type="Pfam" id="PF13431">
    <property type="entry name" value="TPR_17"/>
    <property type="match status" value="1"/>
</dbReference>
<dbReference type="PANTHER" id="PTHR16193:SF0">
    <property type="entry name" value="TETRATRICOPEPTIDE REPEAT PROTEIN 27"/>
    <property type="match status" value="1"/>
</dbReference>
<reference evidence="6 7" key="1">
    <citation type="submission" date="2024-03" db="EMBL/GenBank/DDBJ databases">
        <title>The genome assembly and annotation of the cricket Gryllus longicercus Weissman &amp; Gray.</title>
        <authorList>
            <person name="Szrajer S."/>
            <person name="Gray D."/>
            <person name="Ylla G."/>
        </authorList>
    </citation>
    <scope>NUCLEOTIDE SEQUENCE [LARGE SCALE GENOMIC DNA]</scope>
    <source>
        <strain evidence="6">DAG 2021-001</strain>
        <tissue evidence="6">Whole body minus gut</tissue>
    </source>
</reference>
<comment type="similarity">
    <text evidence="3">Belongs to the TTC27 family.</text>
</comment>
<sequence length="814" mass="90185">METMKRIEESILFFEDIDLDLEDGVPRVVRDFQKGEFMEIVNSPDCEEIFADVLSASLDEPLDELLEKGAQQFLDKSGSDHKEAVRVLCVGAAALCAWLQRAQCGPAPAAEGEEGGAVRWLGGRGREAAARAALERAAGGDAAPGARLPHPPLLLLAAAALRPCAAHPLLQTGRWWCARALWAWQRALREPSPALHARLAALLEDGPPGPLRGEAWLWLEAAGAHLCFGHLRPARAALDAAARAAGLAGLALVGALGKRTRFQQKDLAQLTLKVEVDDSSPQTPLLISDSLPKDLRLDDDVRLEKVQFTGDGAPTLPPLSPVQQAVVLNTFILVQRSQPHDELAHEELLPYLQVVLSEPQLWSVQAAALVLRSRLESKQRRTAERAMSQLEEVVNALKGPMPGVRARLRGLLATPLPLLADVQCDLAHALVQLGCVQSALDIFLHLRQWEAAVTCYTLLDLRHQAAELLKRELAVQETVPLLCLLGDATDDISQYERAWELSGQRSARAQRHWAMHHFRRKEYEESIPHLELSLQCNSLQPELWRRLGYAALDTENWQLCAKAYRRCVELDPENMEGWNNLAKAYVKTGQKARAWHALQEALKADFENWRLWDNVAAVSADVGAFDEVVRAYHRLLDLQSGRHVDIPVLQTLVRAITSEVKDSEGQNASRMRPQALALFGRITSQVTTDPEVWQLYAELTASLPEQTPQTLERTAQYLQRAHRAAAQKQGWARDRNTCQKTLSLSSHLADAYLTCCRVQPEPQRLLSSARLSLKSVLAAVRQQVEVAAELSSDVEELQVKLDAVESAIEVLRAQ</sequence>
<evidence type="ECO:0000256" key="5">
    <source>
        <dbReference type="SAM" id="Coils"/>
    </source>
</evidence>
<evidence type="ECO:0000256" key="1">
    <source>
        <dbReference type="ARBA" id="ARBA00022737"/>
    </source>
</evidence>
<evidence type="ECO:0000256" key="3">
    <source>
        <dbReference type="ARBA" id="ARBA00024020"/>
    </source>
</evidence>
<evidence type="ECO:0000256" key="2">
    <source>
        <dbReference type="ARBA" id="ARBA00022803"/>
    </source>
</evidence>
<comment type="caution">
    <text evidence="6">The sequence shown here is derived from an EMBL/GenBank/DDBJ whole genome shotgun (WGS) entry which is preliminary data.</text>
</comment>
<protein>
    <recommendedName>
        <fullName evidence="8">Tetratricopeptide repeat protein 27</fullName>
    </recommendedName>
</protein>
<accession>A0AAN9V2D5</accession>
<keyword evidence="2 4" id="KW-0802">TPR repeat</keyword>
<dbReference type="SMART" id="SM00028">
    <property type="entry name" value="TPR"/>
    <property type="match status" value="4"/>
</dbReference>
<proteinExistence type="inferred from homology"/>
<keyword evidence="7" id="KW-1185">Reference proteome</keyword>
<name>A0AAN9V2D5_9ORTH</name>
<keyword evidence="5" id="KW-0175">Coiled coil</keyword>
<feature type="repeat" description="TPR" evidence="4">
    <location>
        <begin position="541"/>
        <end position="574"/>
    </location>
</feature>
<gene>
    <name evidence="6" type="ORF">R5R35_009934</name>
</gene>
<evidence type="ECO:0008006" key="8">
    <source>
        <dbReference type="Google" id="ProtNLM"/>
    </source>
</evidence>
<dbReference type="InterPro" id="IPR044244">
    <property type="entry name" value="TTC27/Emw1"/>
</dbReference>
<dbReference type="EMBL" id="JAZDUA010000818">
    <property type="protein sequence ID" value="KAK7789165.1"/>
    <property type="molecule type" value="Genomic_DNA"/>
</dbReference>
<dbReference type="SUPFAM" id="SSF48452">
    <property type="entry name" value="TPR-like"/>
    <property type="match status" value="1"/>
</dbReference>
<feature type="coiled-coil region" evidence="5">
    <location>
        <begin position="787"/>
        <end position="814"/>
    </location>
</feature>
<organism evidence="6 7">
    <name type="scientific">Gryllus longicercus</name>
    <dbReference type="NCBI Taxonomy" id="2509291"/>
    <lineage>
        <taxon>Eukaryota</taxon>
        <taxon>Metazoa</taxon>
        <taxon>Ecdysozoa</taxon>
        <taxon>Arthropoda</taxon>
        <taxon>Hexapoda</taxon>
        <taxon>Insecta</taxon>
        <taxon>Pterygota</taxon>
        <taxon>Neoptera</taxon>
        <taxon>Polyneoptera</taxon>
        <taxon>Orthoptera</taxon>
        <taxon>Ensifera</taxon>
        <taxon>Gryllidea</taxon>
        <taxon>Grylloidea</taxon>
        <taxon>Gryllidae</taxon>
        <taxon>Gryllinae</taxon>
        <taxon>Gryllus</taxon>
    </lineage>
</organism>
<dbReference type="InterPro" id="IPR019734">
    <property type="entry name" value="TPR_rpt"/>
</dbReference>